<evidence type="ECO:0000256" key="1">
    <source>
        <dbReference type="SAM" id="MobiDB-lite"/>
    </source>
</evidence>
<sequence length="284" mass="29533">MQNAGTVDINGVAGTELTVTGDYVGTNGRLNFNAKLSDDASESERLIVEGNTSGDTQVTVNNTGGSGAQTIDGIELISVAGTSDGEFTQSGRIVAGAYDYTLVRGTGANDVNSYLNSSKAAPVPEPPGAEPPGAEPEPSPEPIPDPDPQPGNMVERPEDASYGVNLAAANTLFAAGRDTRSVLTTYTDPITGRQQTTSLWMTNQGGHNRSRDDSGQLRTQSNRYVLQLGDDVGQWSSDGADSFRLGLMAGYGHARSTTSPRTTAPGSAVTATAISRPGWGLRPI</sequence>
<comment type="caution">
    <text evidence="3">The sequence shown here is derived from an EMBL/GenBank/DDBJ whole genome shotgun (WGS) entry which is preliminary data.</text>
</comment>
<dbReference type="InterPro" id="IPR050909">
    <property type="entry name" value="Bact_Autotransporter_VF"/>
</dbReference>
<dbReference type="GO" id="GO:0019867">
    <property type="term" value="C:outer membrane"/>
    <property type="evidence" value="ECO:0007669"/>
    <property type="project" value="InterPro"/>
</dbReference>
<protein>
    <submittedName>
        <fullName evidence="3">Outer membrane autotransporter protein</fullName>
    </submittedName>
</protein>
<reference evidence="3 4" key="1">
    <citation type="submission" date="2019-02" db="EMBL/GenBank/DDBJ databases">
        <title>Investigation of anaerobic lignin degradation for improved lignocellulosic biofuels.</title>
        <authorList>
            <person name="Deangelis K."/>
        </authorList>
    </citation>
    <scope>NUCLEOTIDE SEQUENCE [LARGE SCALE GENOMIC DNA]</scope>
    <source>
        <strain evidence="3 4">159R</strain>
    </source>
</reference>
<dbReference type="InterPro" id="IPR012332">
    <property type="entry name" value="Autotransporter_pectin_lyase_C"/>
</dbReference>
<dbReference type="NCBIfam" id="TIGR01414">
    <property type="entry name" value="autotrans_barl"/>
    <property type="match status" value="1"/>
</dbReference>
<dbReference type="Pfam" id="PF18883">
    <property type="entry name" value="AC_1"/>
    <property type="match status" value="1"/>
</dbReference>
<feature type="domain" description="Autochaperone" evidence="2">
    <location>
        <begin position="15"/>
        <end position="102"/>
    </location>
</feature>
<feature type="region of interest" description="Disordered" evidence="1">
    <location>
        <begin position="115"/>
        <end position="157"/>
    </location>
</feature>
<dbReference type="SUPFAM" id="SSF103515">
    <property type="entry name" value="Autotransporter"/>
    <property type="match status" value="1"/>
</dbReference>
<evidence type="ECO:0000259" key="2">
    <source>
        <dbReference type="Pfam" id="PF18883"/>
    </source>
</evidence>
<dbReference type="SUPFAM" id="SSF51126">
    <property type="entry name" value="Pectin lyase-like"/>
    <property type="match status" value="1"/>
</dbReference>
<dbReference type="Gene3D" id="2.40.128.130">
    <property type="entry name" value="Autotransporter beta-domain"/>
    <property type="match status" value="1"/>
</dbReference>
<evidence type="ECO:0000313" key="3">
    <source>
        <dbReference type="EMBL" id="TCL04188.1"/>
    </source>
</evidence>
<dbReference type="InterPro" id="IPR043990">
    <property type="entry name" value="AC_1"/>
</dbReference>
<dbReference type="EMBL" id="SJOI01000001">
    <property type="protein sequence ID" value="TCL04188.1"/>
    <property type="molecule type" value="Genomic_DNA"/>
</dbReference>
<feature type="compositionally biased region" description="Pro residues" evidence="1">
    <location>
        <begin position="123"/>
        <end position="149"/>
    </location>
</feature>
<dbReference type="InterPro" id="IPR011050">
    <property type="entry name" value="Pectin_lyase_fold/virulence"/>
</dbReference>
<dbReference type="Gene3D" id="2.160.20.20">
    <property type="match status" value="1"/>
</dbReference>
<accession>A0A4V2Q2U2</accession>
<name>A0A4V2Q2U2_9GAMM</name>
<dbReference type="CDD" id="cd01344">
    <property type="entry name" value="PL2_Passenger_AT"/>
    <property type="match status" value="1"/>
</dbReference>
<keyword evidence="4" id="KW-1185">Reference proteome</keyword>
<dbReference type="Proteomes" id="UP000294555">
    <property type="component" value="Unassembled WGS sequence"/>
</dbReference>
<dbReference type="InterPro" id="IPR036709">
    <property type="entry name" value="Autotransporte_beta_dom_sf"/>
</dbReference>
<organism evidence="3 4">
    <name type="scientific">Sodalis ligni</name>
    <dbReference type="NCBI Taxonomy" id="2697027"/>
    <lineage>
        <taxon>Bacteria</taxon>
        <taxon>Pseudomonadati</taxon>
        <taxon>Pseudomonadota</taxon>
        <taxon>Gammaproteobacteria</taxon>
        <taxon>Enterobacterales</taxon>
        <taxon>Bruguierivoracaceae</taxon>
        <taxon>Sodalis</taxon>
    </lineage>
</organism>
<dbReference type="AlphaFoldDB" id="A0A4V2Q2U2"/>
<proteinExistence type="predicted"/>
<dbReference type="PANTHER" id="PTHR12338">
    <property type="entry name" value="AUTOTRANSPORTER"/>
    <property type="match status" value="1"/>
</dbReference>
<evidence type="ECO:0000313" key="4">
    <source>
        <dbReference type="Proteomes" id="UP000294555"/>
    </source>
</evidence>
<dbReference type="PANTHER" id="PTHR12338:SF5">
    <property type="entry name" value="ANTIGEN 43-RELATED"/>
    <property type="match status" value="1"/>
</dbReference>
<dbReference type="InterPro" id="IPR006315">
    <property type="entry name" value="OM_autotransptr_brl_dom"/>
</dbReference>
<gene>
    <name evidence="3" type="ORF">EZJ58_2298</name>
</gene>